<dbReference type="RefSeq" id="WP_138840898.1">
    <property type="nucleotide sequence ID" value="NZ_VCPD01000002.1"/>
</dbReference>
<name>A0ABY2X1R3_9RHOB</name>
<dbReference type="EMBL" id="VCPD01000002">
    <property type="protein sequence ID" value="TMV08869.1"/>
    <property type="molecule type" value="Genomic_DNA"/>
</dbReference>
<dbReference type="Proteomes" id="UP001193035">
    <property type="component" value="Unassembled WGS sequence"/>
</dbReference>
<comment type="caution">
    <text evidence="1">The sequence shown here is derived from an EMBL/GenBank/DDBJ whole genome shotgun (WGS) entry which is preliminary data.</text>
</comment>
<proteinExistence type="predicted"/>
<keyword evidence="2" id="KW-1185">Reference proteome</keyword>
<accession>A0ABY2X1R3</accession>
<evidence type="ECO:0000313" key="2">
    <source>
        <dbReference type="Proteomes" id="UP001193035"/>
    </source>
</evidence>
<evidence type="ECO:0000313" key="1">
    <source>
        <dbReference type="EMBL" id="TMV08869.1"/>
    </source>
</evidence>
<reference evidence="1 2" key="1">
    <citation type="submission" date="2019-05" db="EMBL/GenBank/DDBJ databases">
        <title>Ruegeria sp. nov., isolated from tidal flat.</title>
        <authorList>
            <person name="Kim W."/>
        </authorList>
    </citation>
    <scope>NUCLEOTIDE SEQUENCE [LARGE SCALE GENOMIC DNA]</scope>
    <source>
        <strain evidence="1 2">CAU 1488</strain>
    </source>
</reference>
<gene>
    <name evidence="1" type="ORF">FGK63_07045</name>
</gene>
<sequence>MSNCVNCVDPPGGSACCDPGQTPMCLVLDGQAQSVCMTLSPEVTADPARISAALKSAVLSLAGSDYTEDLERHFTLAGPLVHYFSSDGRIRMTARNPVTDAGAQTGEGDT</sequence>
<protein>
    <submittedName>
        <fullName evidence="1">Uncharacterized protein</fullName>
    </submittedName>
</protein>
<organism evidence="1 2">
    <name type="scientific">Ruegeria sediminis</name>
    <dbReference type="NCBI Taxonomy" id="2583820"/>
    <lineage>
        <taxon>Bacteria</taxon>
        <taxon>Pseudomonadati</taxon>
        <taxon>Pseudomonadota</taxon>
        <taxon>Alphaproteobacteria</taxon>
        <taxon>Rhodobacterales</taxon>
        <taxon>Roseobacteraceae</taxon>
        <taxon>Ruegeria</taxon>
    </lineage>
</organism>